<keyword evidence="4 7" id="KW-0812">Transmembrane</keyword>
<feature type="transmembrane region" description="Helical" evidence="7">
    <location>
        <begin position="269"/>
        <end position="288"/>
    </location>
</feature>
<feature type="transmembrane region" description="Helical" evidence="7">
    <location>
        <begin position="375"/>
        <end position="396"/>
    </location>
</feature>
<dbReference type="RefSeq" id="WP_123644907.1">
    <property type="nucleotide sequence ID" value="NZ_QRAJ01000004.1"/>
</dbReference>
<dbReference type="PANTHER" id="PTHR43302">
    <property type="entry name" value="TRANSPORTER ARSB-RELATED"/>
    <property type="match status" value="1"/>
</dbReference>
<feature type="transmembrane region" description="Helical" evidence="7">
    <location>
        <begin position="78"/>
        <end position="95"/>
    </location>
</feature>
<feature type="transmembrane region" description="Helical" evidence="7">
    <location>
        <begin position="230"/>
        <end position="263"/>
    </location>
</feature>
<feature type="transmembrane region" description="Helical" evidence="7">
    <location>
        <begin position="12"/>
        <end position="30"/>
    </location>
</feature>
<comment type="caution">
    <text evidence="9">The sequence shown here is derived from an EMBL/GenBank/DDBJ whole genome shotgun (WGS) entry which is preliminary data.</text>
</comment>
<evidence type="ECO:0000256" key="3">
    <source>
        <dbReference type="ARBA" id="ARBA00022475"/>
    </source>
</evidence>
<dbReference type="PANTHER" id="PTHR43302:SF5">
    <property type="entry name" value="TRANSPORTER ARSB-RELATED"/>
    <property type="match status" value="1"/>
</dbReference>
<evidence type="ECO:0000256" key="5">
    <source>
        <dbReference type="ARBA" id="ARBA00022989"/>
    </source>
</evidence>
<feature type="transmembrane region" description="Helical" evidence="7">
    <location>
        <begin position="101"/>
        <end position="117"/>
    </location>
</feature>
<keyword evidence="5 7" id="KW-1133">Transmembrane helix</keyword>
<dbReference type="GO" id="GO:0005886">
    <property type="term" value="C:plasma membrane"/>
    <property type="evidence" value="ECO:0007669"/>
    <property type="project" value="UniProtKB-SubCell"/>
</dbReference>
<name>A0A423UE64_9BIFI</name>
<protein>
    <submittedName>
        <fullName evidence="9">Citrate transporter</fullName>
    </submittedName>
</protein>
<dbReference type="GO" id="GO:0055085">
    <property type="term" value="P:transmembrane transport"/>
    <property type="evidence" value="ECO:0007669"/>
    <property type="project" value="InterPro"/>
</dbReference>
<evidence type="ECO:0000313" key="10">
    <source>
        <dbReference type="Proteomes" id="UP000285266"/>
    </source>
</evidence>
<dbReference type="AlphaFoldDB" id="A0A423UE64"/>
<dbReference type="Proteomes" id="UP000285266">
    <property type="component" value="Unassembled WGS sequence"/>
</dbReference>
<feature type="transmembrane region" description="Helical" evidence="7">
    <location>
        <begin position="164"/>
        <end position="183"/>
    </location>
</feature>
<evidence type="ECO:0000256" key="7">
    <source>
        <dbReference type="SAM" id="Phobius"/>
    </source>
</evidence>
<dbReference type="PROSITE" id="PS51257">
    <property type="entry name" value="PROKAR_LIPOPROTEIN"/>
    <property type="match status" value="1"/>
</dbReference>
<organism evidence="9 10">
    <name type="scientific">Bifidobacterium mongoliense</name>
    <dbReference type="NCBI Taxonomy" id="518643"/>
    <lineage>
        <taxon>Bacteria</taxon>
        <taxon>Bacillati</taxon>
        <taxon>Actinomycetota</taxon>
        <taxon>Actinomycetes</taxon>
        <taxon>Bifidobacteriales</taxon>
        <taxon>Bifidobacteriaceae</taxon>
        <taxon>Bifidobacterium</taxon>
    </lineage>
</organism>
<feature type="transmembrane region" description="Helical" evidence="7">
    <location>
        <begin position="36"/>
        <end position="57"/>
    </location>
</feature>
<gene>
    <name evidence="9" type="ORF">BMONG18_1003</name>
</gene>
<sequence length="398" mass="42969">MRRRLRLLCADNTILIVSAILALVSCFIVPPDARYAGYVHVSTIAQLVCLMIVVCGMQRIGVFRSIGARLLSRVHTQRGIVMCLVALTFVSAMFITNDVALVTFIPFAISVLIMAGMQADTIFVCTLMTVAANMGSMLTPIGNAHNLYLKAVSGMSTLDFLRLMAPYSAVAAVLLVLLVVVVFSRRGGVAMPDGDGASLERRVLAPLSDKPAPDEIRLMGYGSGSRPWRLGLYAALFVICLLAVGGIVPLWAMILCVPVAFAFCDRRVFLTMDWGLPLTFVMFFVFIGNMRRIPAFLAMAEALVGNHPLEVAVGFSQIISNVPTTLLLTGFSGAWKPLIIGTNLGGMGTLIASMASLVSYKNVTMHYPHGKTRYLLVYSAVNVVFLAVLVAASWAMGY</sequence>
<evidence type="ECO:0000256" key="2">
    <source>
        <dbReference type="ARBA" id="ARBA00022448"/>
    </source>
</evidence>
<evidence type="ECO:0000256" key="1">
    <source>
        <dbReference type="ARBA" id="ARBA00004651"/>
    </source>
</evidence>
<dbReference type="EMBL" id="QRAJ01000004">
    <property type="protein sequence ID" value="ROT87004.1"/>
    <property type="molecule type" value="Genomic_DNA"/>
</dbReference>
<evidence type="ECO:0000256" key="4">
    <source>
        <dbReference type="ARBA" id="ARBA00022692"/>
    </source>
</evidence>
<evidence type="ECO:0000259" key="8">
    <source>
        <dbReference type="Pfam" id="PF03600"/>
    </source>
</evidence>
<accession>A0A423UE64</accession>
<feature type="domain" description="Citrate transporter-like" evidence="8">
    <location>
        <begin position="18"/>
        <end position="329"/>
    </location>
</feature>
<feature type="transmembrane region" description="Helical" evidence="7">
    <location>
        <begin position="122"/>
        <end position="144"/>
    </location>
</feature>
<keyword evidence="6 7" id="KW-0472">Membrane</keyword>
<evidence type="ECO:0000313" key="9">
    <source>
        <dbReference type="EMBL" id="ROT87004.1"/>
    </source>
</evidence>
<proteinExistence type="predicted"/>
<keyword evidence="3" id="KW-1003">Cell membrane</keyword>
<reference evidence="9 10" key="1">
    <citation type="submission" date="2018-07" db="EMBL/GenBank/DDBJ databases">
        <title>The role of parmesan cheese in vectoring bovine microbiota.</title>
        <authorList>
            <person name="Lugli G.A."/>
            <person name="Milani C."/>
        </authorList>
    </citation>
    <scope>NUCLEOTIDE SEQUENCE [LARGE SCALE GENOMIC DNA]</scope>
    <source>
        <strain evidence="9 10">BMONG18</strain>
    </source>
</reference>
<feature type="transmembrane region" description="Helical" evidence="7">
    <location>
        <begin position="339"/>
        <end position="363"/>
    </location>
</feature>
<evidence type="ECO:0000256" key="6">
    <source>
        <dbReference type="ARBA" id="ARBA00023136"/>
    </source>
</evidence>
<dbReference type="InterPro" id="IPR004680">
    <property type="entry name" value="Cit_transptr-like_dom"/>
</dbReference>
<comment type="subcellular location">
    <subcellularLocation>
        <location evidence="1">Cell membrane</location>
        <topology evidence="1">Multi-pass membrane protein</topology>
    </subcellularLocation>
</comment>
<keyword evidence="2" id="KW-0813">Transport</keyword>
<dbReference type="Pfam" id="PF03600">
    <property type="entry name" value="CitMHS"/>
    <property type="match status" value="1"/>
</dbReference>